<dbReference type="Proteomes" id="UP000005631">
    <property type="component" value="Chromosome"/>
</dbReference>
<gene>
    <name evidence="1" type="ordered locus">Oweho_1400</name>
</gene>
<dbReference type="EMBL" id="CP003156">
    <property type="protein sequence ID" value="AEV32397.1"/>
    <property type="molecule type" value="Genomic_DNA"/>
</dbReference>
<dbReference type="eggNOG" id="COG0726">
    <property type="taxonomic scope" value="Bacteria"/>
</dbReference>
<dbReference type="GO" id="GO:0005975">
    <property type="term" value="P:carbohydrate metabolic process"/>
    <property type="evidence" value="ECO:0007669"/>
    <property type="project" value="InterPro"/>
</dbReference>
<dbReference type="KEGG" id="oho:Oweho_1400"/>
<keyword evidence="2" id="KW-1185">Reference proteome</keyword>
<reference evidence="1 2" key="1">
    <citation type="journal article" date="2012" name="Stand. Genomic Sci.">
        <title>Genome sequence of the orange-pigmented seawater bacterium Owenweeksia hongkongensis type strain (UST20020801(T)).</title>
        <authorList>
            <person name="Riedel T."/>
            <person name="Held B."/>
            <person name="Nolan M."/>
            <person name="Lucas S."/>
            <person name="Lapidus A."/>
            <person name="Tice H."/>
            <person name="Del Rio T.G."/>
            <person name="Cheng J.F."/>
            <person name="Han C."/>
            <person name="Tapia R."/>
            <person name="Goodwin L.A."/>
            <person name="Pitluck S."/>
            <person name="Liolios K."/>
            <person name="Mavromatis K."/>
            <person name="Pagani I."/>
            <person name="Ivanova N."/>
            <person name="Mikhailova N."/>
            <person name="Pati A."/>
            <person name="Chen A."/>
            <person name="Palaniappan K."/>
            <person name="Rohde M."/>
            <person name="Tindall B.J."/>
            <person name="Detter J.C."/>
            <person name="Goker M."/>
            <person name="Woyke T."/>
            <person name="Bristow J."/>
            <person name="Eisen J.A."/>
            <person name="Markowitz V."/>
            <person name="Hugenholtz P."/>
            <person name="Klenk H.P."/>
            <person name="Kyrpides N.C."/>
        </authorList>
    </citation>
    <scope>NUCLEOTIDE SEQUENCE</scope>
    <source>
        <strain evidence="2">DSM 17368 / JCM 12287 / NRRL B-23963</strain>
    </source>
</reference>
<dbReference type="STRING" id="926562.Oweho_1400"/>
<dbReference type="Gene3D" id="3.20.20.370">
    <property type="entry name" value="Glycoside hydrolase/deacetylase"/>
    <property type="match status" value="1"/>
</dbReference>
<name>G8R7P4_OWEHD</name>
<dbReference type="RefSeq" id="WP_014201753.1">
    <property type="nucleotide sequence ID" value="NC_016599.1"/>
</dbReference>
<sequence>MAKAGLIFTTDYEIFGNGSGCVEKCMIEPTERMASILEKYGATLTLFVDVCEYWAFEQEFASGKLKKDWAGQIKAQLQDLAKRGHHIQLHFHPQWLDYSFDGKNWTLNYDLWRIGKLKYEDLEFPAKGLKNLFAKGKKTLEEIITPVKESYKCHIFRAGAWSMQPEKDVLKAMKENGFDIDSTVASGLSFQDEFTFYDFKNSPNDAYWKIDEDLNSISMNGKIKEIPIFTTEMPLSKKVKFLGLKKKKGIAMKPQGCVGTSLATAGKGRLAKLTEVLSEKRKMFTFGDATSFEEMTYFAKRAVKRAKSFEKDIFPTVAISHPKTFANERELDSFLEWVSRNNKDIEFTNYNRI</sequence>
<dbReference type="HOGENOM" id="CLU_062597_0_0_10"/>
<dbReference type="AlphaFoldDB" id="G8R7P4"/>
<dbReference type="SUPFAM" id="SSF88713">
    <property type="entry name" value="Glycoside hydrolase/deacetylase"/>
    <property type="match status" value="1"/>
</dbReference>
<dbReference type="OrthoDB" id="8597776at2"/>
<organism evidence="1 2">
    <name type="scientific">Owenweeksia hongkongensis (strain DSM 17368 / CIP 108786 / JCM 12287 / NRRL B-23963 / UST20020801)</name>
    <dbReference type="NCBI Taxonomy" id="926562"/>
    <lineage>
        <taxon>Bacteria</taxon>
        <taxon>Pseudomonadati</taxon>
        <taxon>Bacteroidota</taxon>
        <taxon>Flavobacteriia</taxon>
        <taxon>Flavobacteriales</taxon>
        <taxon>Owenweeksiaceae</taxon>
        <taxon>Owenweeksia</taxon>
    </lineage>
</organism>
<accession>G8R7P4</accession>
<evidence type="ECO:0000313" key="2">
    <source>
        <dbReference type="Proteomes" id="UP000005631"/>
    </source>
</evidence>
<evidence type="ECO:0000313" key="1">
    <source>
        <dbReference type="EMBL" id="AEV32397.1"/>
    </source>
</evidence>
<protein>
    <submittedName>
        <fullName evidence="1">Uncharacterized protein</fullName>
    </submittedName>
</protein>
<dbReference type="InterPro" id="IPR011330">
    <property type="entry name" value="Glyco_hydro/deAcase_b/a-brl"/>
</dbReference>
<proteinExistence type="predicted"/>